<sequence>MKIERAKKVLTENTKVLYGIFGVIECSPFFPPCGFLNEFFKKGSDPCDQDSRMGSWEPFELNAQEYEAVASWWLKNHPNSTIDALGVKNWDDWQIKIIEENY</sequence>
<dbReference type="RefSeq" id="WP_074681393.1">
    <property type="nucleotide sequence ID" value="NZ_CBCSET010000005.1"/>
</dbReference>
<accession>A0ABU4Q4T5</accession>
<organism evidence="1 2">
    <name type="scientific">Ectopseudomonas alcaliphila</name>
    <dbReference type="NCBI Taxonomy" id="101564"/>
    <lineage>
        <taxon>Bacteria</taxon>
        <taxon>Pseudomonadati</taxon>
        <taxon>Pseudomonadota</taxon>
        <taxon>Gammaproteobacteria</taxon>
        <taxon>Pseudomonadales</taxon>
        <taxon>Pseudomonadaceae</taxon>
        <taxon>Ectopseudomonas</taxon>
    </lineage>
</organism>
<gene>
    <name evidence="1" type="ORF">SIM71_23830</name>
</gene>
<protein>
    <submittedName>
        <fullName evidence="1">Uncharacterized protein</fullName>
    </submittedName>
</protein>
<reference evidence="1 2" key="1">
    <citation type="submission" date="2023-11" db="EMBL/GenBank/DDBJ databases">
        <title>MicrobeMod: A computational toolkit for identifying prokaryotic methylation and restriction-modification with nanopore sequencing.</title>
        <authorList>
            <person name="Crits-Christoph A."/>
            <person name="Kang S.C."/>
            <person name="Lee H."/>
            <person name="Ostrov N."/>
        </authorList>
    </citation>
    <scope>NUCLEOTIDE SEQUENCE [LARGE SCALE GENOMIC DNA]</scope>
    <source>
        <strain evidence="1 2">ATCC BAA-571</strain>
    </source>
</reference>
<comment type="caution">
    <text evidence="1">The sequence shown here is derived from an EMBL/GenBank/DDBJ whole genome shotgun (WGS) entry which is preliminary data.</text>
</comment>
<dbReference type="Proteomes" id="UP001278050">
    <property type="component" value="Unassembled WGS sequence"/>
</dbReference>
<keyword evidence="2" id="KW-1185">Reference proteome</keyword>
<dbReference type="EMBL" id="JAWXXP010000001">
    <property type="protein sequence ID" value="MDX5995105.1"/>
    <property type="molecule type" value="Genomic_DNA"/>
</dbReference>
<name>A0ABU4Q4T5_9GAMM</name>
<evidence type="ECO:0000313" key="2">
    <source>
        <dbReference type="Proteomes" id="UP001278050"/>
    </source>
</evidence>
<proteinExistence type="predicted"/>
<evidence type="ECO:0000313" key="1">
    <source>
        <dbReference type="EMBL" id="MDX5995105.1"/>
    </source>
</evidence>